<dbReference type="RefSeq" id="WP_160592038.1">
    <property type="nucleotide sequence ID" value="NZ_CP047895.1"/>
</dbReference>
<organism evidence="2 3">
    <name type="scientific">Sphingomonas changnyeongensis</name>
    <dbReference type="NCBI Taxonomy" id="2698679"/>
    <lineage>
        <taxon>Bacteria</taxon>
        <taxon>Pseudomonadati</taxon>
        <taxon>Pseudomonadota</taxon>
        <taxon>Alphaproteobacteria</taxon>
        <taxon>Sphingomonadales</taxon>
        <taxon>Sphingomonadaceae</taxon>
        <taxon>Sphingomonas</taxon>
    </lineage>
</organism>
<name>A0A7Z2NUP2_9SPHN</name>
<reference evidence="2 3" key="1">
    <citation type="submission" date="2020-01" db="EMBL/GenBank/DDBJ databases">
        <title>Sphingomonas sp. C33 whole genome sequece.</title>
        <authorList>
            <person name="Park C."/>
        </authorList>
    </citation>
    <scope>NUCLEOTIDE SEQUENCE [LARGE SCALE GENOMIC DNA]</scope>
    <source>
        <strain evidence="2 3">C33</strain>
    </source>
</reference>
<keyword evidence="3" id="KW-1185">Reference proteome</keyword>
<evidence type="ECO:0000313" key="2">
    <source>
        <dbReference type="EMBL" id="QHL90141.1"/>
    </source>
</evidence>
<feature type="region of interest" description="Disordered" evidence="1">
    <location>
        <begin position="1"/>
        <end position="26"/>
    </location>
</feature>
<evidence type="ECO:0000256" key="1">
    <source>
        <dbReference type="SAM" id="MobiDB-lite"/>
    </source>
</evidence>
<sequence>MFGRGQGAVRHPRGDTNGASGAIGDSDCYRLSVGRWLIWGSRALDRPGKGIAAG</sequence>
<accession>A0A7Z2NUP2</accession>
<gene>
    <name evidence="2" type="ORF">GVO57_03930</name>
</gene>
<dbReference type="EMBL" id="CP047895">
    <property type="protein sequence ID" value="QHL90141.1"/>
    <property type="molecule type" value="Genomic_DNA"/>
</dbReference>
<dbReference type="AlphaFoldDB" id="A0A7Z2NUP2"/>
<protein>
    <submittedName>
        <fullName evidence="2">Uncharacterized protein</fullName>
    </submittedName>
</protein>
<proteinExistence type="predicted"/>
<dbReference type="KEGG" id="schy:GVO57_03930"/>
<evidence type="ECO:0000313" key="3">
    <source>
        <dbReference type="Proteomes" id="UP000464468"/>
    </source>
</evidence>
<dbReference type="Proteomes" id="UP000464468">
    <property type="component" value="Chromosome"/>
</dbReference>